<reference evidence="5 6" key="1">
    <citation type="submission" date="2020-02" db="EMBL/GenBank/DDBJ databases">
        <title>Nitrogenibacter mangrovi gen. nov., sp. nov. isolated from mangrove sediment, a denitrifying betaproteobacterium.</title>
        <authorList>
            <person name="Liao H."/>
            <person name="Tian Y."/>
        </authorList>
    </citation>
    <scope>NUCLEOTIDE SEQUENCE [LARGE SCALE GENOMIC DNA]</scope>
    <source>
        <strain evidence="5 6">M9-3-2</strain>
    </source>
</reference>
<dbReference type="Gene3D" id="3.80.30.30">
    <property type="match status" value="1"/>
</dbReference>
<dbReference type="InterPro" id="IPR040086">
    <property type="entry name" value="MJ0683-like"/>
</dbReference>
<dbReference type="CDD" id="cd01335">
    <property type="entry name" value="Radical_SAM"/>
    <property type="match status" value="1"/>
</dbReference>
<keyword evidence="3" id="KW-0411">Iron-sulfur</keyword>
<dbReference type="PANTHER" id="PTHR43432:SF3">
    <property type="entry name" value="SLR0285 PROTEIN"/>
    <property type="match status" value="1"/>
</dbReference>
<dbReference type="SMART" id="SM00729">
    <property type="entry name" value="Elp3"/>
    <property type="match status" value="1"/>
</dbReference>
<name>A0A6C1B5F0_9RHOO</name>
<keyword evidence="2" id="KW-0408">Iron</keyword>
<accession>A0A6C1B5F0</accession>
<organism evidence="5 6">
    <name type="scientific">Nitrogeniibacter mangrovi</name>
    <dbReference type="NCBI Taxonomy" id="2016596"/>
    <lineage>
        <taxon>Bacteria</taxon>
        <taxon>Pseudomonadati</taxon>
        <taxon>Pseudomonadota</taxon>
        <taxon>Betaproteobacteria</taxon>
        <taxon>Rhodocyclales</taxon>
        <taxon>Zoogloeaceae</taxon>
        <taxon>Nitrogeniibacter</taxon>
    </lineage>
</organism>
<dbReference type="RefSeq" id="WP_173766605.1">
    <property type="nucleotide sequence ID" value="NZ_CP048836.1"/>
</dbReference>
<dbReference type="SFLD" id="SFLDS00029">
    <property type="entry name" value="Radical_SAM"/>
    <property type="match status" value="1"/>
</dbReference>
<sequence>MPDRPQPLHFLRGRGSVIQTDSRFAQWRRQALDDGWPATDDACPPRTRVSPDAARTVITRNRSPDVPFDRSINPYRGCEHGCAYCFARPSHAWLGLSPGLDFETRLSAKFDAPARLTAELARPSYRCAPIALGVNTDAYQPVERQLGLTRGILQVLAAHRHPVMIVTKGALIERDVDILAPMAEARLVQVMVSLTTLDASLARTLEPRAAAPKRRLEVVRTLSAAGVPVGVLMAPLIPALTDHEMEPLLAAAAEAGAGSAGYVVLRLPNEVAPLFRDWLARHAPDRARHVMSLVAQLRGGRDNDPRFGQRMRGQGPIAALYRQRFALICRRLGLNRRHVDLDSNRFRVPPAPGEQLSLL</sequence>
<evidence type="ECO:0000313" key="6">
    <source>
        <dbReference type="Proteomes" id="UP000501991"/>
    </source>
</evidence>
<dbReference type="SFLD" id="SFLDG01084">
    <property type="entry name" value="Uncharacterised_Radical_SAM_Su"/>
    <property type="match status" value="1"/>
</dbReference>
<dbReference type="PROSITE" id="PS51918">
    <property type="entry name" value="RADICAL_SAM"/>
    <property type="match status" value="1"/>
</dbReference>
<dbReference type="InterPro" id="IPR058240">
    <property type="entry name" value="rSAM_sf"/>
</dbReference>
<evidence type="ECO:0000256" key="2">
    <source>
        <dbReference type="ARBA" id="ARBA00023004"/>
    </source>
</evidence>
<dbReference type="GO" id="GO:0046872">
    <property type="term" value="F:metal ion binding"/>
    <property type="evidence" value="ECO:0007669"/>
    <property type="project" value="UniProtKB-KW"/>
</dbReference>
<gene>
    <name evidence="5" type="ORF">G3580_14345</name>
</gene>
<keyword evidence="6" id="KW-1185">Reference proteome</keyword>
<dbReference type="PANTHER" id="PTHR43432">
    <property type="entry name" value="SLR0285 PROTEIN"/>
    <property type="match status" value="1"/>
</dbReference>
<feature type="domain" description="Radical SAM core" evidence="4">
    <location>
        <begin position="64"/>
        <end position="301"/>
    </location>
</feature>
<evidence type="ECO:0000256" key="3">
    <source>
        <dbReference type="ARBA" id="ARBA00023014"/>
    </source>
</evidence>
<proteinExistence type="predicted"/>
<dbReference type="AlphaFoldDB" id="A0A6C1B5F0"/>
<evidence type="ECO:0000256" key="1">
    <source>
        <dbReference type="ARBA" id="ARBA00022723"/>
    </source>
</evidence>
<dbReference type="EMBL" id="CP048836">
    <property type="protein sequence ID" value="QID18697.1"/>
    <property type="molecule type" value="Genomic_DNA"/>
</dbReference>
<dbReference type="GO" id="GO:0051536">
    <property type="term" value="F:iron-sulfur cluster binding"/>
    <property type="evidence" value="ECO:0007669"/>
    <property type="project" value="UniProtKB-KW"/>
</dbReference>
<dbReference type="Proteomes" id="UP000501991">
    <property type="component" value="Chromosome"/>
</dbReference>
<protein>
    <submittedName>
        <fullName evidence="5">PA0069 family radical SAM protein</fullName>
    </submittedName>
</protein>
<evidence type="ECO:0000313" key="5">
    <source>
        <dbReference type="EMBL" id="QID18697.1"/>
    </source>
</evidence>
<evidence type="ECO:0000259" key="4">
    <source>
        <dbReference type="PROSITE" id="PS51918"/>
    </source>
</evidence>
<dbReference type="GO" id="GO:0003824">
    <property type="term" value="F:catalytic activity"/>
    <property type="evidence" value="ECO:0007669"/>
    <property type="project" value="InterPro"/>
</dbReference>
<dbReference type="NCBIfam" id="NF033668">
    <property type="entry name" value="rSAM_PA0069"/>
    <property type="match status" value="1"/>
</dbReference>
<dbReference type="SUPFAM" id="SSF102114">
    <property type="entry name" value="Radical SAM enzymes"/>
    <property type="match status" value="1"/>
</dbReference>
<keyword evidence="1" id="KW-0479">Metal-binding</keyword>
<dbReference type="InterPro" id="IPR007197">
    <property type="entry name" value="rSAM"/>
</dbReference>
<dbReference type="InterPro" id="IPR006638">
    <property type="entry name" value="Elp3/MiaA/NifB-like_rSAM"/>
</dbReference>
<dbReference type="Pfam" id="PF04055">
    <property type="entry name" value="Radical_SAM"/>
    <property type="match status" value="1"/>
</dbReference>
<dbReference type="KEGG" id="azq:G3580_14345"/>